<dbReference type="EMBL" id="JAMKPW020000043">
    <property type="protein sequence ID" value="KAK8194131.1"/>
    <property type="molecule type" value="Genomic_DNA"/>
</dbReference>
<proteinExistence type="predicted"/>
<sequence length="699" mass="78408">MPIPQHSQEPGQPLLAEKVLSNAFQPHLVTFDSRTDLIALVTEEHNVEVYRLGGQRAFTVRRKTAEAVVERRFLAVAWSGSPVEILSGENGKFVRHAANTDSRLPSDTVSKVTCLGWGLNSVHIEGLVPLDSDAATKPGYHGEGLTIEQWHDKYRLHQKPDEVVENLLSSPGQSSTSLPQSLPRQLALVDVEQVLPKLSPIPPRADSVRKGDQHDIFTTQSSLDTYFFSLYNRGSSALDVMVIGHDDGSFYVVLDQIFRMKGKRTNLNVLNFTQATDQLPTYLAHASHPYLAHHALLRGFKAEDTESRADTYHSFFVETYIIPKTGSDGSHLDLIMSKTALTRDLGNYALHTAECLQADWKVQRNLPLRFMENVNETLGEKGEGSLEQNLYHLAMTGDYSPTMLEWLRDELAERGHKRWDQAMTTLYTDLNKTLQTNFLPVLERLMIVATDLRGLAKFYEGSKRFNVSSNLFEAILDAVGVLRLLVEEAIRWVGEEHRQYRAFSKWLRHQIDVAAAEPGSQSAEEMAEREAMGLEYPRLLAYIEGPLTKSKLEALVTDFTSPLIFNASETAEAVAKARKGKLGEADMGQLSILAAMRQLTAACEAASESITQWQSSILTSTDPILLDHGTFTSAYDTRMIINNSRRRGEWGSHMAWWQWQWQLRSGTDVASRPGQGRLCAQRHKPKQFGGDHGHARAFK</sequence>
<gene>
    <name evidence="1" type="ORF">M8818_007318</name>
</gene>
<protein>
    <submittedName>
        <fullName evidence="1">Uncharacterized protein</fullName>
    </submittedName>
</protein>
<evidence type="ECO:0000313" key="1">
    <source>
        <dbReference type="EMBL" id="KAK8194131.1"/>
    </source>
</evidence>
<evidence type="ECO:0000313" key="2">
    <source>
        <dbReference type="Proteomes" id="UP001320706"/>
    </source>
</evidence>
<organism evidence="1 2">
    <name type="scientific">Zalaria obscura</name>
    <dbReference type="NCBI Taxonomy" id="2024903"/>
    <lineage>
        <taxon>Eukaryota</taxon>
        <taxon>Fungi</taxon>
        <taxon>Dikarya</taxon>
        <taxon>Ascomycota</taxon>
        <taxon>Pezizomycotina</taxon>
        <taxon>Dothideomycetes</taxon>
        <taxon>Dothideomycetidae</taxon>
        <taxon>Dothideales</taxon>
        <taxon>Zalariaceae</taxon>
        <taxon>Zalaria</taxon>
    </lineage>
</organism>
<name>A0ACC3S3J3_9PEZI</name>
<comment type="caution">
    <text evidence="1">The sequence shown here is derived from an EMBL/GenBank/DDBJ whole genome shotgun (WGS) entry which is preliminary data.</text>
</comment>
<keyword evidence="2" id="KW-1185">Reference proteome</keyword>
<reference evidence="1" key="1">
    <citation type="submission" date="2024-02" db="EMBL/GenBank/DDBJ databases">
        <title>Metagenome Assembled Genome of Zalaria obscura JY119.</title>
        <authorList>
            <person name="Vighnesh L."/>
            <person name="Jagadeeshwari U."/>
            <person name="Venkata Ramana C."/>
            <person name="Sasikala C."/>
        </authorList>
    </citation>
    <scope>NUCLEOTIDE SEQUENCE</scope>
    <source>
        <strain evidence="1">JY119</strain>
    </source>
</reference>
<dbReference type="Proteomes" id="UP001320706">
    <property type="component" value="Unassembled WGS sequence"/>
</dbReference>
<accession>A0ACC3S3J3</accession>